<organism evidence="1 2">
    <name type="scientific">Panagrolaimus sp. PS1159</name>
    <dbReference type="NCBI Taxonomy" id="55785"/>
    <lineage>
        <taxon>Eukaryota</taxon>
        <taxon>Metazoa</taxon>
        <taxon>Ecdysozoa</taxon>
        <taxon>Nematoda</taxon>
        <taxon>Chromadorea</taxon>
        <taxon>Rhabditida</taxon>
        <taxon>Tylenchina</taxon>
        <taxon>Panagrolaimomorpha</taxon>
        <taxon>Panagrolaimoidea</taxon>
        <taxon>Panagrolaimidae</taxon>
        <taxon>Panagrolaimus</taxon>
    </lineage>
</organism>
<dbReference type="Proteomes" id="UP000887580">
    <property type="component" value="Unplaced"/>
</dbReference>
<sequence length="405" mass="44884">MSFDRKKRVLTVLCIIYGLWHLGTQWTTTLLSFLQWDTTEVLTIVDLGYVQAFGSFCNAIGALAIGQMTDTLGPKAMFISATVLTACYYVGLSFARTWFSFFILQLFRVGYQLDSTAEMYLATVTTESERTQSLMILTIPQAFAMFFGPTIASKVAVYTTLRTSQFFSGIVMSALLIPVIIFLLPSTHSIPRLASARLRPQDYWPMLTKNVALREGLILRALLIGAYVCYELIARNYLLRAYMKGANDSAEVLIVMSISLLATQFVVLPFLQKRANPKTLLQMACIAMIACYGGANFTTSLNQFLFITGIQTGAYAIAYAESSTQITSSVERTDLGKATGLASLAQWTVHFIIPIYTGHLVSHWHYTYAFYTSALIMTGTLAYVTAITKHSNARAYSVLPSLTMA</sequence>
<protein>
    <submittedName>
        <fullName evidence="2">Major facilitator superfamily (MFS) profile domain-containing protein</fullName>
    </submittedName>
</protein>
<accession>A0AC35GWQ6</accession>
<reference evidence="2" key="1">
    <citation type="submission" date="2022-11" db="UniProtKB">
        <authorList>
            <consortium name="WormBaseParasite"/>
        </authorList>
    </citation>
    <scope>IDENTIFICATION</scope>
</reference>
<name>A0AC35GWQ6_9BILA</name>
<dbReference type="WBParaSite" id="PS1159_v2.g932.t1">
    <property type="protein sequence ID" value="PS1159_v2.g932.t1"/>
    <property type="gene ID" value="PS1159_v2.g932"/>
</dbReference>
<proteinExistence type="predicted"/>
<evidence type="ECO:0000313" key="2">
    <source>
        <dbReference type="WBParaSite" id="PS1159_v2.g932.t1"/>
    </source>
</evidence>
<evidence type="ECO:0000313" key="1">
    <source>
        <dbReference type="Proteomes" id="UP000887580"/>
    </source>
</evidence>